<feature type="region of interest" description="Disordered" evidence="1">
    <location>
        <begin position="55"/>
        <end position="82"/>
    </location>
</feature>
<keyword evidence="4" id="KW-1185">Reference proteome</keyword>
<protein>
    <submittedName>
        <fullName evidence="3">Uncharacterized protein</fullName>
    </submittedName>
</protein>
<keyword evidence="2" id="KW-0812">Transmembrane</keyword>
<evidence type="ECO:0000313" key="3">
    <source>
        <dbReference type="EMBL" id="TNY21686.1"/>
    </source>
</evidence>
<evidence type="ECO:0000313" key="4">
    <source>
        <dbReference type="Proteomes" id="UP000311382"/>
    </source>
</evidence>
<dbReference type="OrthoDB" id="630188at2759"/>
<organism evidence="3 4">
    <name type="scientific">Rhodotorula diobovata</name>
    <dbReference type="NCBI Taxonomy" id="5288"/>
    <lineage>
        <taxon>Eukaryota</taxon>
        <taxon>Fungi</taxon>
        <taxon>Dikarya</taxon>
        <taxon>Basidiomycota</taxon>
        <taxon>Pucciniomycotina</taxon>
        <taxon>Microbotryomycetes</taxon>
        <taxon>Sporidiobolales</taxon>
        <taxon>Sporidiobolaceae</taxon>
        <taxon>Rhodotorula</taxon>
    </lineage>
</organism>
<dbReference type="Proteomes" id="UP000311382">
    <property type="component" value="Unassembled WGS sequence"/>
</dbReference>
<keyword evidence="2" id="KW-1133">Transmembrane helix</keyword>
<dbReference type="AlphaFoldDB" id="A0A5C5FZG3"/>
<evidence type="ECO:0000256" key="1">
    <source>
        <dbReference type="SAM" id="MobiDB-lite"/>
    </source>
</evidence>
<comment type="caution">
    <text evidence="3">The sequence shown here is derived from an EMBL/GenBank/DDBJ whole genome shotgun (WGS) entry which is preliminary data.</text>
</comment>
<dbReference type="EMBL" id="SOZI01000039">
    <property type="protein sequence ID" value="TNY21686.1"/>
    <property type="molecule type" value="Genomic_DNA"/>
</dbReference>
<name>A0A5C5FZG3_9BASI</name>
<dbReference type="STRING" id="5288.A0A5C5FZG3"/>
<gene>
    <name evidence="3" type="ORF">DMC30DRAFT_394432</name>
</gene>
<reference evidence="3 4" key="1">
    <citation type="submission" date="2019-03" db="EMBL/GenBank/DDBJ databases">
        <title>Rhodosporidium diobovatum UCD-FST 08-225 genome sequencing, assembly, and annotation.</title>
        <authorList>
            <person name="Fakankun I.U."/>
            <person name="Fristensky B."/>
            <person name="Levin D.B."/>
        </authorList>
    </citation>
    <scope>NUCLEOTIDE SEQUENCE [LARGE SCALE GENOMIC DNA]</scope>
    <source>
        <strain evidence="3 4">UCD-FST 08-225</strain>
    </source>
</reference>
<feature type="compositionally biased region" description="Low complexity" evidence="1">
    <location>
        <begin position="55"/>
        <end position="65"/>
    </location>
</feature>
<feature type="transmembrane region" description="Helical" evidence="2">
    <location>
        <begin position="92"/>
        <end position="113"/>
    </location>
</feature>
<sequence>MRDRSASLTVVPSRLAVPALVSGHGYALLPTDSTRTSTFATDSPSADASRHLLLSAPSSPSLDEPPASPWRSTFTPEHLKPKAPEARLRRTLPLAAVALVALSLCLLAPASLLPRSLPSLFAFQDTRGATCTAQQWSAGSWVPKDPPLTPNASTVDVLAASGFAGATQAWFKPYWFLHTKPGDWLNMGEYRWRAAQWRWQAGGPGSDGDVCRREVVPTQAVQLLQELVTRGGWLVVGDSLAEQHFFSLGCVLFPHVTVTWGAGWWEQNMYLAPDAPILSSLVLPDGFDVAKTPLITNLRSDHGFTKPELVSIYESSPHSADTPSSQLFTDYPVQSPSIDEYLARFFAPEHRYHALVFSTAAHFTPREFAFRGGQAAIAPFFQTIARRWVDVAREYLDRDEPTGTREIIVRGASSGHDACHERVGGPLNASETPAQTSYNWGEIPRYNKVFEDLVEKADHPRLSYLTLERPSQLRPDAHSEDCLHYAVGTGVFEGWTDYISYFLRSRWLGEVEAIPLLDA</sequence>
<evidence type="ECO:0000256" key="2">
    <source>
        <dbReference type="SAM" id="Phobius"/>
    </source>
</evidence>
<proteinExistence type="predicted"/>
<keyword evidence="2" id="KW-0472">Membrane</keyword>
<accession>A0A5C5FZG3</accession>